<dbReference type="OrthoDB" id="9785345at2"/>
<sequence>MRLFRLPTFLVAPVIGVVVTLSIASANIRTQFEAPSVDLEAQRCLALNVYWEARSEPELGQRAVAAVTLNRVKSEAFPNDVCAVVRQGGERRNRCQFSWWCDGKKDDPNDVKAWDSAQRIARLALIDQDKQQMDDPTHGALFYHATYVKPTWAERMVKTKRIGQHIFFVHDTQKNPIASTQLSQGEQAKSQTRVRLRAGEVSLASLN</sequence>
<feature type="domain" description="Cell wall hydrolase SleB" evidence="1">
    <location>
        <begin position="55"/>
        <end position="168"/>
    </location>
</feature>
<dbReference type="InterPro" id="IPR042047">
    <property type="entry name" value="SleB_dom1"/>
</dbReference>
<name>A0A1E5Q4P7_9PROT</name>
<evidence type="ECO:0000313" key="3">
    <source>
        <dbReference type="Proteomes" id="UP000095347"/>
    </source>
</evidence>
<dbReference type="STRING" id="28181.BEN30_15730"/>
<dbReference type="AlphaFoldDB" id="A0A1E5Q4P7"/>
<protein>
    <recommendedName>
        <fullName evidence="1">Cell wall hydrolase SleB domain-containing protein</fullName>
    </recommendedName>
</protein>
<dbReference type="GO" id="GO:0016787">
    <property type="term" value="F:hydrolase activity"/>
    <property type="evidence" value="ECO:0007669"/>
    <property type="project" value="InterPro"/>
</dbReference>
<comment type="caution">
    <text evidence="2">The sequence shown here is derived from an EMBL/GenBank/DDBJ whole genome shotgun (WGS) entry which is preliminary data.</text>
</comment>
<dbReference type="RefSeq" id="WP_069959020.1">
    <property type="nucleotide sequence ID" value="NZ_MCGG01000055.1"/>
</dbReference>
<evidence type="ECO:0000313" key="2">
    <source>
        <dbReference type="EMBL" id="OEJ65131.1"/>
    </source>
</evidence>
<reference evidence="3" key="1">
    <citation type="submission" date="2016-07" db="EMBL/GenBank/DDBJ databases">
        <authorList>
            <person name="Florea S."/>
            <person name="Webb J.S."/>
            <person name="Jaromczyk J."/>
            <person name="Schardl C.L."/>
        </authorList>
    </citation>
    <scope>NUCLEOTIDE SEQUENCE [LARGE SCALE GENOMIC DNA]</scope>
    <source>
        <strain evidence="3">MV-1</strain>
    </source>
</reference>
<dbReference type="Gene3D" id="6.20.240.60">
    <property type="match status" value="1"/>
</dbReference>
<dbReference type="InterPro" id="IPR011105">
    <property type="entry name" value="Cell_wall_hydrolase_SleB"/>
</dbReference>
<organism evidence="2 3">
    <name type="scientific">Magnetovibrio blakemorei</name>
    <dbReference type="NCBI Taxonomy" id="28181"/>
    <lineage>
        <taxon>Bacteria</taxon>
        <taxon>Pseudomonadati</taxon>
        <taxon>Pseudomonadota</taxon>
        <taxon>Alphaproteobacteria</taxon>
        <taxon>Rhodospirillales</taxon>
        <taxon>Magnetovibrionaceae</taxon>
        <taxon>Magnetovibrio</taxon>
    </lineage>
</organism>
<keyword evidence="3" id="KW-1185">Reference proteome</keyword>
<dbReference type="EMBL" id="MCGG01000055">
    <property type="protein sequence ID" value="OEJ65131.1"/>
    <property type="molecule type" value="Genomic_DNA"/>
</dbReference>
<proteinExistence type="predicted"/>
<dbReference type="Gene3D" id="1.10.10.2520">
    <property type="entry name" value="Cell wall hydrolase SleB, domain 1"/>
    <property type="match status" value="1"/>
</dbReference>
<gene>
    <name evidence="2" type="ORF">BEN30_15730</name>
</gene>
<accession>A0A1E5Q4P7</accession>
<evidence type="ECO:0000259" key="1">
    <source>
        <dbReference type="Pfam" id="PF07486"/>
    </source>
</evidence>
<dbReference type="Pfam" id="PF07486">
    <property type="entry name" value="Hydrolase_2"/>
    <property type="match status" value="1"/>
</dbReference>
<dbReference type="Proteomes" id="UP000095347">
    <property type="component" value="Unassembled WGS sequence"/>
</dbReference>